<comment type="similarity">
    <text evidence="1">Belongs to the PC-esterase family. TBL subfamily.</text>
</comment>
<feature type="domain" description="Trichome birefringence-like C-terminal" evidence="3">
    <location>
        <begin position="256"/>
        <end position="333"/>
    </location>
</feature>
<dbReference type="Proteomes" id="UP001168877">
    <property type="component" value="Unassembled WGS sequence"/>
</dbReference>
<reference evidence="4" key="1">
    <citation type="journal article" date="2022" name="Plant J.">
        <title>Strategies of tolerance reflected in two North American maple genomes.</title>
        <authorList>
            <person name="McEvoy S.L."/>
            <person name="Sezen U.U."/>
            <person name="Trouern-Trend A."/>
            <person name="McMahon S.M."/>
            <person name="Schaberg P.G."/>
            <person name="Yang J."/>
            <person name="Wegrzyn J.L."/>
            <person name="Swenson N.G."/>
        </authorList>
    </citation>
    <scope>NUCLEOTIDE SEQUENCE</scope>
    <source>
        <strain evidence="4">NS2018</strain>
    </source>
</reference>
<proteinExistence type="inferred from homology"/>
<protein>
    <recommendedName>
        <fullName evidence="3">Trichome birefringence-like C-terminal domain-containing protein</fullName>
    </recommendedName>
</protein>
<evidence type="ECO:0000256" key="2">
    <source>
        <dbReference type="SAM" id="MobiDB-lite"/>
    </source>
</evidence>
<keyword evidence="5" id="KW-1185">Reference proteome</keyword>
<organism evidence="4 5">
    <name type="scientific">Acer saccharum</name>
    <name type="common">Sugar maple</name>
    <dbReference type="NCBI Taxonomy" id="4024"/>
    <lineage>
        <taxon>Eukaryota</taxon>
        <taxon>Viridiplantae</taxon>
        <taxon>Streptophyta</taxon>
        <taxon>Embryophyta</taxon>
        <taxon>Tracheophyta</taxon>
        <taxon>Spermatophyta</taxon>
        <taxon>Magnoliopsida</taxon>
        <taxon>eudicotyledons</taxon>
        <taxon>Gunneridae</taxon>
        <taxon>Pentapetalae</taxon>
        <taxon>rosids</taxon>
        <taxon>malvids</taxon>
        <taxon>Sapindales</taxon>
        <taxon>Sapindaceae</taxon>
        <taxon>Hippocastanoideae</taxon>
        <taxon>Acereae</taxon>
        <taxon>Acer</taxon>
    </lineage>
</organism>
<reference evidence="4" key="2">
    <citation type="submission" date="2023-06" db="EMBL/GenBank/DDBJ databases">
        <authorList>
            <person name="Swenson N.G."/>
            <person name="Wegrzyn J.L."/>
            <person name="Mcevoy S.L."/>
        </authorList>
    </citation>
    <scope>NUCLEOTIDE SEQUENCE</scope>
    <source>
        <strain evidence="4">NS2018</strain>
        <tissue evidence="4">Leaf</tissue>
    </source>
</reference>
<accession>A0AA39RVQ3</accession>
<evidence type="ECO:0000259" key="3">
    <source>
        <dbReference type="Pfam" id="PF13839"/>
    </source>
</evidence>
<dbReference type="EMBL" id="JAUESC010000384">
    <property type="protein sequence ID" value="KAK0580518.1"/>
    <property type="molecule type" value="Genomic_DNA"/>
</dbReference>
<evidence type="ECO:0000313" key="4">
    <source>
        <dbReference type="EMBL" id="KAK0580518.1"/>
    </source>
</evidence>
<dbReference type="Pfam" id="PF13839">
    <property type="entry name" value="PC-Esterase"/>
    <property type="match status" value="2"/>
</dbReference>
<dbReference type="PANTHER" id="PTHR32285:SF157">
    <property type="entry name" value="PROTEIN TRICHOME BIREFRINGENCE-LIKE 30"/>
    <property type="match status" value="1"/>
</dbReference>
<dbReference type="AlphaFoldDB" id="A0AA39RVQ3"/>
<comment type="caution">
    <text evidence="4">The sequence shown here is derived from an EMBL/GenBank/DDBJ whole genome shotgun (WGS) entry which is preliminary data.</text>
</comment>
<dbReference type="GO" id="GO:0005794">
    <property type="term" value="C:Golgi apparatus"/>
    <property type="evidence" value="ECO:0007669"/>
    <property type="project" value="TreeGrafter"/>
</dbReference>
<evidence type="ECO:0000313" key="5">
    <source>
        <dbReference type="Proteomes" id="UP001168877"/>
    </source>
</evidence>
<feature type="region of interest" description="Disordered" evidence="2">
    <location>
        <begin position="98"/>
        <end position="121"/>
    </location>
</feature>
<sequence>MGMGMGLFGMCYPNGVPVLQAPSAASFHPSFSGGLGMPLMPGPANLAVPQMQMPFYPSQVPMANYVSGFSPGINFPSQGDQFTFQVAPSIAIAHQQQQLQEQQQQNSNSNYNYNSNSSSNSNCPGKLSFNAKLLLHKLRGKRLMFVGDSIHMNQWQSLICMVQSVIPKSKKSLHYVTTRSAYFKIKNYNATLEFYWAPYLVESTADDTDSPSIGDDKSEPVVKPKSISKHGQHWKGVNYLIFDTYAWWTRFPNLKFQSSDWKDPKKINCAKETIPIPNKSKHLNVGIKQELFKTAEKVTGSMKVDVHFLNITSLSEYRKDAHPSFYGISEGNAKLATVGASHFDNCESFFGPHMNYLAC</sequence>
<feature type="domain" description="Trichome birefringence-like C-terminal" evidence="3">
    <location>
        <begin position="128"/>
        <end position="250"/>
    </location>
</feature>
<dbReference type="PANTHER" id="PTHR32285">
    <property type="entry name" value="PROTEIN TRICHOME BIREFRINGENCE-LIKE 9-RELATED"/>
    <property type="match status" value="1"/>
</dbReference>
<evidence type="ECO:0000256" key="1">
    <source>
        <dbReference type="ARBA" id="ARBA00007727"/>
    </source>
</evidence>
<dbReference type="GO" id="GO:0016413">
    <property type="term" value="F:O-acetyltransferase activity"/>
    <property type="evidence" value="ECO:0007669"/>
    <property type="project" value="InterPro"/>
</dbReference>
<dbReference type="InterPro" id="IPR029962">
    <property type="entry name" value="TBL"/>
</dbReference>
<gene>
    <name evidence="4" type="ORF">LWI29_002878</name>
</gene>
<dbReference type="InterPro" id="IPR026057">
    <property type="entry name" value="TBL_C"/>
</dbReference>
<name>A0AA39RVQ3_ACESA</name>